<evidence type="ECO:0000313" key="3">
    <source>
        <dbReference type="Proteomes" id="UP001302602"/>
    </source>
</evidence>
<accession>A0AAN6Z8Y9</accession>
<evidence type="ECO:0000313" key="2">
    <source>
        <dbReference type="EMBL" id="KAK4128679.1"/>
    </source>
</evidence>
<protein>
    <submittedName>
        <fullName evidence="2">Uncharacterized protein</fullName>
    </submittedName>
</protein>
<reference evidence="2" key="2">
    <citation type="submission" date="2023-05" db="EMBL/GenBank/DDBJ databases">
        <authorList>
            <consortium name="Lawrence Berkeley National Laboratory"/>
            <person name="Steindorff A."/>
            <person name="Hensen N."/>
            <person name="Bonometti L."/>
            <person name="Westerberg I."/>
            <person name="Brannstrom I.O."/>
            <person name="Guillou S."/>
            <person name="Cros-Aarteil S."/>
            <person name="Calhoun S."/>
            <person name="Haridas S."/>
            <person name="Kuo A."/>
            <person name="Mondo S."/>
            <person name="Pangilinan J."/>
            <person name="Riley R."/>
            <person name="Labutti K."/>
            <person name="Andreopoulos B."/>
            <person name="Lipzen A."/>
            <person name="Chen C."/>
            <person name="Yanf M."/>
            <person name="Daum C."/>
            <person name="Ng V."/>
            <person name="Clum A."/>
            <person name="Ohm R."/>
            <person name="Martin F."/>
            <person name="Silar P."/>
            <person name="Natvig D."/>
            <person name="Lalanne C."/>
            <person name="Gautier V."/>
            <person name="Ament-Velasquez S.L."/>
            <person name="Kruys A."/>
            <person name="Hutchinson M.I."/>
            <person name="Powell A.J."/>
            <person name="Barry K."/>
            <person name="Miller A.N."/>
            <person name="Grigoriev I.V."/>
            <person name="Debuchy R."/>
            <person name="Gladieux P."/>
            <person name="Thoren M.H."/>
            <person name="Johannesson H."/>
        </authorList>
    </citation>
    <scope>NUCLEOTIDE SEQUENCE</scope>
    <source>
        <strain evidence="2">CBS 731.68</strain>
    </source>
</reference>
<keyword evidence="3" id="KW-1185">Reference proteome</keyword>
<dbReference type="GeneID" id="87832661"/>
<dbReference type="RefSeq" id="XP_062652450.1">
    <property type="nucleotide sequence ID" value="XM_062795893.1"/>
</dbReference>
<sequence length="98" mass="11043">MNSHEIMSDPAAPMSDSQQQHASKAAAWNTEKFREEYEVYKNRLQDQKFSIADYPDPLSPRPPHPKQYPKGTNPELERKLHELIAQVKARAGGSGVVA</sequence>
<name>A0AAN6Z8Y9_9PEZI</name>
<evidence type="ECO:0000256" key="1">
    <source>
        <dbReference type="SAM" id="MobiDB-lite"/>
    </source>
</evidence>
<organism evidence="2 3">
    <name type="scientific">Parathielavia appendiculata</name>
    <dbReference type="NCBI Taxonomy" id="2587402"/>
    <lineage>
        <taxon>Eukaryota</taxon>
        <taxon>Fungi</taxon>
        <taxon>Dikarya</taxon>
        <taxon>Ascomycota</taxon>
        <taxon>Pezizomycotina</taxon>
        <taxon>Sordariomycetes</taxon>
        <taxon>Sordariomycetidae</taxon>
        <taxon>Sordariales</taxon>
        <taxon>Chaetomiaceae</taxon>
        <taxon>Parathielavia</taxon>
    </lineage>
</organism>
<dbReference type="AlphaFoldDB" id="A0AAN6Z8Y9"/>
<feature type="region of interest" description="Disordered" evidence="1">
    <location>
        <begin position="48"/>
        <end position="74"/>
    </location>
</feature>
<dbReference type="Proteomes" id="UP001302602">
    <property type="component" value="Unassembled WGS sequence"/>
</dbReference>
<feature type="region of interest" description="Disordered" evidence="1">
    <location>
        <begin position="1"/>
        <end position="29"/>
    </location>
</feature>
<gene>
    <name evidence="2" type="ORF">N657DRAFT_676433</name>
</gene>
<proteinExistence type="predicted"/>
<reference evidence="2" key="1">
    <citation type="journal article" date="2023" name="Mol. Phylogenet. Evol.">
        <title>Genome-scale phylogeny and comparative genomics of the fungal order Sordariales.</title>
        <authorList>
            <person name="Hensen N."/>
            <person name="Bonometti L."/>
            <person name="Westerberg I."/>
            <person name="Brannstrom I.O."/>
            <person name="Guillou S."/>
            <person name="Cros-Aarteil S."/>
            <person name="Calhoun S."/>
            <person name="Haridas S."/>
            <person name="Kuo A."/>
            <person name="Mondo S."/>
            <person name="Pangilinan J."/>
            <person name="Riley R."/>
            <person name="LaButti K."/>
            <person name="Andreopoulos B."/>
            <person name="Lipzen A."/>
            <person name="Chen C."/>
            <person name="Yan M."/>
            <person name="Daum C."/>
            <person name="Ng V."/>
            <person name="Clum A."/>
            <person name="Steindorff A."/>
            <person name="Ohm R.A."/>
            <person name="Martin F."/>
            <person name="Silar P."/>
            <person name="Natvig D.O."/>
            <person name="Lalanne C."/>
            <person name="Gautier V."/>
            <person name="Ament-Velasquez S.L."/>
            <person name="Kruys A."/>
            <person name="Hutchinson M.I."/>
            <person name="Powell A.J."/>
            <person name="Barry K."/>
            <person name="Miller A.N."/>
            <person name="Grigoriev I.V."/>
            <person name="Debuchy R."/>
            <person name="Gladieux P."/>
            <person name="Hiltunen Thoren M."/>
            <person name="Johannesson H."/>
        </authorList>
    </citation>
    <scope>NUCLEOTIDE SEQUENCE</scope>
    <source>
        <strain evidence="2">CBS 731.68</strain>
    </source>
</reference>
<feature type="compositionally biased region" description="Pro residues" evidence="1">
    <location>
        <begin position="57"/>
        <end position="66"/>
    </location>
</feature>
<dbReference type="EMBL" id="MU853223">
    <property type="protein sequence ID" value="KAK4128679.1"/>
    <property type="molecule type" value="Genomic_DNA"/>
</dbReference>
<comment type="caution">
    <text evidence="2">The sequence shown here is derived from an EMBL/GenBank/DDBJ whole genome shotgun (WGS) entry which is preliminary data.</text>
</comment>